<dbReference type="EMBL" id="AUZZ01004586">
    <property type="protein sequence ID" value="EQD52588.1"/>
    <property type="molecule type" value="Genomic_DNA"/>
</dbReference>
<keyword evidence="1 3" id="KW-0560">Oxidoreductase</keyword>
<dbReference type="AlphaFoldDB" id="T1A6W1"/>
<accession>T1A6W1</accession>
<feature type="non-terminal residue" evidence="3">
    <location>
        <position position="66"/>
    </location>
</feature>
<dbReference type="InterPro" id="IPR050771">
    <property type="entry name" value="Alpha-ketoacid_DH_E1_comp"/>
</dbReference>
<dbReference type="PANTHER" id="PTHR43380">
    <property type="entry name" value="2-OXOISOVALERATE DEHYDROGENASE SUBUNIT ALPHA, MITOCHONDRIAL"/>
    <property type="match status" value="1"/>
</dbReference>
<dbReference type="InterPro" id="IPR029061">
    <property type="entry name" value="THDP-binding"/>
</dbReference>
<reference evidence="3" key="2">
    <citation type="journal article" date="2014" name="ISME J.">
        <title>Microbial stratification in low pH oxic and suboxic macroscopic growths along an acid mine drainage.</title>
        <authorList>
            <person name="Mendez-Garcia C."/>
            <person name="Mesa V."/>
            <person name="Sprenger R.R."/>
            <person name="Richter M."/>
            <person name="Diez M.S."/>
            <person name="Solano J."/>
            <person name="Bargiela R."/>
            <person name="Golyshina O.V."/>
            <person name="Manteca A."/>
            <person name="Ramos J.L."/>
            <person name="Gallego J.R."/>
            <person name="Llorente I."/>
            <person name="Martins Dos Santos V.A."/>
            <person name="Jensen O.N."/>
            <person name="Pelaez A.I."/>
            <person name="Sanchez J."/>
            <person name="Ferrer M."/>
        </authorList>
    </citation>
    <scope>NUCLEOTIDE SEQUENCE</scope>
</reference>
<dbReference type="Pfam" id="PF00676">
    <property type="entry name" value="E1_dh"/>
    <property type="match status" value="1"/>
</dbReference>
<name>T1A6W1_9ZZZZ</name>
<comment type="caution">
    <text evidence="3">The sequence shown here is derived from an EMBL/GenBank/DDBJ whole genome shotgun (WGS) entry which is preliminary data.</text>
</comment>
<organism evidence="3">
    <name type="scientific">mine drainage metagenome</name>
    <dbReference type="NCBI Taxonomy" id="410659"/>
    <lineage>
        <taxon>unclassified sequences</taxon>
        <taxon>metagenomes</taxon>
        <taxon>ecological metagenomes</taxon>
    </lineage>
</organism>
<dbReference type="GO" id="GO:0009083">
    <property type="term" value="P:branched-chain amino acid catabolic process"/>
    <property type="evidence" value="ECO:0007669"/>
    <property type="project" value="TreeGrafter"/>
</dbReference>
<feature type="domain" description="Dehydrogenase E1 component" evidence="2">
    <location>
        <begin position="2"/>
        <end position="62"/>
    </location>
</feature>
<dbReference type="Gene3D" id="3.40.50.970">
    <property type="match status" value="1"/>
</dbReference>
<proteinExistence type="predicted"/>
<dbReference type="SUPFAM" id="SSF52518">
    <property type="entry name" value="Thiamin diphosphate-binding fold (THDP-binding)"/>
    <property type="match status" value="1"/>
</dbReference>
<dbReference type="InterPro" id="IPR001017">
    <property type="entry name" value="DH_E1"/>
</dbReference>
<reference evidence="3" key="1">
    <citation type="submission" date="2013-08" db="EMBL/GenBank/DDBJ databases">
        <authorList>
            <person name="Mendez C."/>
            <person name="Richter M."/>
            <person name="Ferrer M."/>
            <person name="Sanchez J."/>
        </authorList>
    </citation>
    <scope>NUCLEOTIDE SEQUENCE</scope>
</reference>
<protein>
    <submittedName>
        <fullName evidence="3">Dehydrogenase, E1 component domain protein</fullName>
        <ecNumber evidence="3">1.2.4.4</ecNumber>
    </submittedName>
</protein>
<evidence type="ECO:0000256" key="1">
    <source>
        <dbReference type="ARBA" id="ARBA00023002"/>
    </source>
</evidence>
<evidence type="ECO:0000259" key="2">
    <source>
        <dbReference type="Pfam" id="PF00676"/>
    </source>
</evidence>
<gene>
    <name evidence="3" type="ORF">B2A_06482</name>
</gene>
<sequence>MVRSRATDDRCLSLQRQGRIGFYVPASGQEAAQVGCARALTKDDWIFPAYREIGVALARGVSRGAA</sequence>
<dbReference type="GO" id="GO:0003863">
    <property type="term" value="F:branched-chain 2-oxo acid dehydrogenase activity"/>
    <property type="evidence" value="ECO:0007669"/>
    <property type="project" value="UniProtKB-EC"/>
</dbReference>
<dbReference type="EC" id="1.2.4.4" evidence="3"/>
<dbReference type="PANTHER" id="PTHR43380:SF1">
    <property type="entry name" value="2-OXOISOVALERATE DEHYDROGENASE SUBUNIT ALPHA, MITOCHONDRIAL"/>
    <property type="match status" value="1"/>
</dbReference>
<evidence type="ECO:0000313" key="3">
    <source>
        <dbReference type="EMBL" id="EQD52588.1"/>
    </source>
</evidence>